<dbReference type="GO" id="GO:0004400">
    <property type="term" value="F:histidinol-phosphate transaminase activity"/>
    <property type="evidence" value="ECO:0007669"/>
    <property type="project" value="UniProtKB-EC"/>
</dbReference>
<sequence length="338" mass="36447">MASIPHLGAFRHGGRLREATAAYPDARGPWLDLSTGINSEPWPGARASEDALRTLPDPALLTELEAVAGRAFNVADRARVVALGGADLALRVLPTLLGEGEVALVGPIYGGHVEAWSDRRPLMVASIDDRRAVDAHVLVLVNPNNPDGRQISRAQLAELAERRAASGRWTIVDEAFAEVTPAISVADLEIERLIVLRSFGKFYGLPGVRLGFVICDKALGRKLRTSIGDWPVCADALALGLGGYADDAWRSTTAVCLAAQARNLDAVLSAAGFGVVGGCDLFRWVETPDAHRVFVSLCRQGVLTRPFAEYPTRLRFGIPARRNLDRLREALQAVRHDA</sequence>
<comment type="pathway">
    <text evidence="1">Amino-acid biosynthesis; L-histidine biosynthesis; L-histidine from 5-phospho-alpha-D-ribose 1-diphosphate: step 7/9.</text>
</comment>
<dbReference type="Pfam" id="PF00155">
    <property type="entry name" value="Aminotran_1_2"/>
    <property type="match status" value="1"/>
</dbReference>
<dbReference type="SUPFAM" id="SSF53383">
    <property type="entry name" value="PLP-dependent transferases"/>
    <property type="match status" value="1"/>
</dbReference>
<evidence type="ECO:0000256" key="8">
    <source>
        <dbReference type="ARBA" id="ARBA00023102"/>
    </source>
</evidence>
<dbReference type="AlphaFoldDB" id="A0A2W5WPC0"/>
<keyword evidence="4" id="KW-0032">Aminotransferase</keyword>
<evidence type="ECO:0000313" key="12">
    <source>
        <dbReference type="Proteomes" id="UP000249393"/>
    </source>
</evidence>
<dbReference type="Gene3D" id="3.40.640.10">
    <property type="entry name" value="Type I PLP-dependent aspartate aminotransferase-like (Major domain)"/>
    <property type="match status" value="1"/>
</dbReference>
<gene>
    <name evidence="11" type="ORF">DI526_05400</name>
</gene>
<evidence type="ECO:0000256" key="2">
    <source>
        <dbReference type="ARBA" id="ARBA00007970"/>
    </source>
</evidence>
<dbReference type="PANTHER" id="PTHR43643:SF6">
    <property type="entry name" value="HISTIDINOL-PHOSPHATE AMINOTRANSFERASE"/>
    <property type="match status" value="1"/>
</dbReference>
<keyword evidence="8" id="KW-0368">Histidine biosynthesis</keyword>
<dbReference type="PANTHER" id="PTHR43643">
    <property type="entry name" value="HISTIDINOL-PHOSPHATE AMINOTRANSFERASE 2"/>
    <property type="match status" value="1"/>
</dbReference>
<evidence type="ECO:0000259" key="10">
    <source>
        <dbReference type="Pfam" id="PF00155"/>
    </source>
</evidence>
<dbReference type="Gene3D" id="3.90.1150.10">
    <property type="entry name" value="Aspartate Aminotransferase, domain 1"/>
    <property type="match status" value="1"/>
</dbReference>
<accession>A0A2W5WPC0</accession>
<dbReference type="GO" id="GO:0000105">
    <property type="term" value="P:L-histidine biosynthetic process"/>
    <property type="evidence" value="ECO:0007669"/>
    <property type="project" value="UniProtKB-KW"/>
</dbReference>
<dbReference type="InterPro" id="IPR004839">
    <property type="entry name" value="Aminotransferase_I/II_large"/>
</dbReference>
<dbReference type="RefSeq" id="WP_304275068.1">
    <property type="nucleotide sequence ID" value="NZ_QFQZ01000011.1"/>
</dbReference>
<evidence type="ECO:0000256" key="4">
    <source>
        <dbReference type="ARBA" id="ARBA00022576"/>
    </source>
</evidence>
<evidence type="ECO:0000256" key="7">
    <source>
        <dbReference type="ARBA" id="ARBA00022898"/>
    </source>
</evidence>
<protein>
    <recommendedName>
        <fullName evidence="3">histidinol-phosphate transaminase</fullName>
        <ecNumber evidence="3">2.6.1.9</ecNumber>
    </recommendedName>
</protein>
<evidence type="ECO:0000256" key="3">
    <source>
        <dbReference type="ARBA" id="ARBA00012748"/>
    </source>
</evidence>
<organism evidence="11 12">
    <name type="scientific">Caulobacter segnis</name>
    <dbReference type="NCBI Taxonomy" id="88688"/>
    <lineage>
        <taxon>Bacteria</taxon>
        <taxon>Pseudomonadati</taxon>
        <taxon>Pseudomonadota</taxon>
        <taxon>Alphaproteobacteria</taxon>
        <taxon>Caulobacterales</taxon>
        <taxon>Caulobacteraceae</taxon>
        <taxon>Caulobacter</taxon>
    </lineage>
</organism>
<dbReference type="Proteomes" id="UP000249393">
    <property type="component" value="Unassembled WGS sequence"/>
</dbReference>
<dbReference type="EC" id="2.6.1.9" evidence="3"/>
<keyword evidence="7" id="KW-0663">Pyridoxal phosphate</keyword>
<evidence type="ECO:0000256" key="5">
    <source>
        <dbReference type="ARBA" id="ARBA00022605"/>
    </source>
</evidence>
<dbReference type="InterPro" id="IPR015421">
    <property type="entry name" value="PyrdxlP-dep_Trfase_major"/>
</dbReference>
<evidence type="ECO:0000313" key="11">
    <source>
        <dbReference type="EMBL" id="PZR35888.1"/>
    </source>
</evidence>
<evidence type="ECO:0000256" key="9">
    <source>
        <dbReference type="ARBA" id="ARBA00047481"/>
    </source>
</evidence>
<name>A0A2W5WPC0_9CAUL</name>
<keyword evidence="5" id="KW-0028">Amino-acid biosynthesis</keyword>
<comment type="caution">
    <text evidence="11">The sequence shown here is derived from an EMBL/GenBank/DDBJ whole genome shotgun (WGS) entry which is preliminary data.</text>
</comment>
<dbReference type="InterPro" id="IPR015422">
    <property type="entry name" value="PyrdxlP-dep_Trfase_small"/>
</dbReference>
<keyword evidence="6" id="KW-0808">Transferase</keyword>
<proteinExistence type="inferred from homology"/>
<dbReference type="GO" id="GO:0030170">
    <property type="term" value="F:pyridoxal phosphate binding"/>
    <property type="evidence" value="ECO:0007669"/>
    <property type="project" value="InterPro"/>
</dbReference>
<evidence type="ECO:0000256" key="1">
    <source>
        <dbReference type="ARBA" id="ARBA00005011"/>
    </source>
</evidence>
<reference evidence="11 12" key="1">
    <citation type="submission" date="2017-08" db="EMBL/GenBank/DDBJ databases">
        <title>Infants hospitalized years apart are colonized by the same room-sourced microbial strains.</title>
        <authorList>
            <person name="Brooks B."/>
            <person name="Olm M.R."/>
            <person name="Firek B.A."/>
            <person name="Baker R."/>
            <person name="Thomas B.C."/>
            <person name="Morowitz M.J."/>
            <person name="Banfield J.F."/>
        </authorList>
    </citation>
    <scope>NUCLEOTIDE SEQUENCE [LARGE SCALE GENOMIC DNA]</scope>
    <source>
        <strain evidence="11">S2_003_000_R2_4</strain>
    </source>
</reference>
<feature type="domain" description="Aminotransferase class I/classII large" evidence="10">
    <location>
        <begin position="56"/>
        <end position="333"/>
    </location>
</feature>
<evidence type="ECO:0000256" key="6">
    <source>
        <dbReference type="ARBA" id="ARBA00022679"/>
    </source>
</evidence>
<dbReference type="EMBL" id="QFQZ01000011">
    <property type="protein sequence ID" value="PZR35888.1"/>
    <property type="molecule type" value="Genomic_DNA"/>
</dbReference>
<dbReference type="CDD" id="cd00609">
    <property type="entry name" value="AAT_like"/>
    <property type="match status" value="1"/>
</dbReference>
<comment type="catalytic activity">
    <reaction evidence="9">
        <text>L-histidinol phosphate + 2-oxoglutarate = 3-(imidazol-4-yl)-2-oxopropyl phosphate + L-glutamate</text>
        <dbReference type="Rhea" id="RHEA:23744"/>
        <dbReference type="ChEBI" id="CHEBI:16810"/>
        <dbReference type="ChEBI" id="CHEBI:29985"/>
        <dbReference type="ChEBI" id="CHEBI:57766"/>
        <dbReference type="ChEBI" id="CHEBI:57980"/>
        <dbReference type="EC" id="2.6.1.9"/>
    </reaction>
</comment>
<dbReference type="InterPro" id="IPR015424">
    <property type="entry name" value="PyrdxlP-dep_Trfase"/>
</dbReference>
<dbReference type="InterPro" id="IPR050106">
    <property type="entry name" value="HistidinolP_aminotransfase"/>
</dbReference>
<comment type="similarity">
    <text evidence="2">Belongs to the class-II pyridoxal-phosphate-dependent aminotransferase family. Histidinol-phosphate aminotransferase subfamily.</text>
</comment>